<name>A0A3E0VJE7_9MICO</name>
<dbReference type="Gene3D" id="1.10.150.240">
    <property type="entry name" value="Putative phosphatase, domain 2"/>
    <property type="match status" value="1"/>
</dbReference>
<keyword evidence="2" id="KW-1185">Reference proteome</keyword>
<dbReference type="PANTHER" id="PTHR43611:SF3">
    <property type="entry name" value="FLAVIN MONONUCLEOTIDE HYDROLASE 1, CHLOROPLATIC"/>
    <property type="match status" value="1"/>
</dbReference>
<evidence type="ECO:0008006" key="3">
    <source>
        <dbReference type="Google" id="ProtNLM"/>
    </source>
</evidence>
<sequence>MDLYLFDFDQTLYGYDFSKRLPALARLTGSTQYRIAKTWWAGGHEAKADGGGYDTVESYLSAWREVVGVDLTLEQYQVSRAAALTRSVTAVDALRHAARIGDTSLLSNNNILFRRSLPVLAPDVVEVLGDDRLLVSGELGVMKPHPQIFERALSRYGARASDTLFLDDNARNVEAARASGISAFRVPSVDHVPDGVAMREAIDAFANR</sequence>
<organism evidence="1 2">
    <name type="scientific">Subtercola boreus</name>
    <dbReference type="NCBI Taxonomy" id="120213"/>
    <lineage>
        <taxon>Bacteria</taxon>
        <taxon>Bacillati</taxon>
        <taxon>Actinomycetota</taxon>
        <taxon>Actinomycetes</taxon>
        <taxon>Micrococcales</taxon>
        <taxon>Microbacteriaceae</taxon>
        <taxon>Subtercola</taxon>
    </lineage>
</organism>
<dbReference type="OrthoDB" id="9797415at2"/>
<comment type="caution">
    <text evidence="1">The sequence shown here is derived from an EMBL/GenBank/DDBJ whole genome shotgun (WGS) entry which is preliminary data.</text>
</comment>
<dbReference type="NCBIfam" id="TIGR01509">
    <property type="entry name" value="HAD-SF-IA-v3"/>
    <property type="match status" value="1"/>
</dbReference>
<dbReference type="Proteomes" id="UP000256486">
    <property type="component" value="Unassembled WGS sequence"/>
</dbReference>
<dbReference type="InterPro" id="IPR023214">
    <property type="entry name" value="HAD_sf"/>
</dbReference>
<protein>
    <recommendedName>
        <fullName evidence="3">Hydrolase</fullName>
    </recommendedName>
</protein>
<dbReference type="RefSeq" id="WP_116414991.1">
    <property type="nucleotide sequence ID" value="NZ_NBWZ01000001.1"/>
</dbReference>
<accession>A0A3E0VJE7</accession>
<evidence type="ECO:0000313" key="2">
    <source>
        <dbReference type="Proteomes" id="UP000256486"/>
    </source>
</evidence>
<dbReference type="InterPro" id="IPR006439">
    <property type="entry name" value="HAD-SF_hydro_IA"/>
</dbReference>
<dbReference type="EMBL" id="NBWZ01000001">
    <property type="protein sequence ID" value="RFA09608.1"/>
    <property type="molecule type" value="Genomic_DNA"/>
</dbReference>
<evidence type="ECO:0000313" key="1">
    <source>
        <dbReference type="EMBL" id="RFA09608.1"/>
    </source>
</evidence>
<dbReference type="Pfam" id="PF00702">
    <property type="entry name" value="Hydrolase"/>
    <property type="match status" value="1"/>
</dbReference>
<dbReference type="InterPro" id="IPR036412">
    <property type="entry name" value="HAD-like_sf"/>
</dbReference>
<dbReference type="SUPFAM" id="SSF56784">
    <property type="entry name" value="HAD-like"/>
    <property type="match status" value="1"/>
</dbReference>
<dbReference type="PANTHER" id="PTHR43611">
    <property type="entry name" value="ALPHA-D-GLUCOSE 1-PHOSPHATE PHOSPHATASE"/>
    <property type="match status" value="1"/>
</dbReference>
<dbReference type="AlphaFoldDB" id="A0A3E0VJE7"/>
<dbReference type="SFLD" id="SFLDG01129">
    <property type="entry name" value="C1.5:_HAD__Beta-PGM__Phosphata"/>
    <property type="match status" value="1"/>
</dbReference>
<dbReference type="InterPro" id="IPR023198">
    <property type="entry name" value="PGP-like_dom2"/>
</dbReference>
<dbReference type="SFLD" id="SFLDS00003">
    <property type="entry name" value="Haloacid_Dehalogenase"/>
    <property type="match status" value="1"/>
</dbReference>
<reference evidence="1 2" key="1">
    <citation type="submission" date="2017-04" db="EMBL/GenBank/DDBJ databases">
        <title>Comparative genome analysis of Subtercola boreus.</title>
        <authorList>
            <person name="Cho Y.-J."/>
            <person name="Cho A."/>
            <person name="Kim O.-S."/>
            <person name="Lee J.-I."/>
        </authorList>
    </citation>
    <scope>NUCLEOTIDE SEQUENCE [LARGE SCALE GENOMIC DNA]</scope>
    <source>
        <strain evidence="1 2">K300</strain>
    </source>
</reference>
<proteinExistence type="predicted"/>
<dbReference type="Gene3D" id="3.40.50.1000">
    <property type="entry name" value="HAD superfamily/HAD-like"/>
    <property type="match status" value="1"/>
</dbReference>
<gene>
    <name evidence="1" type="ORF">B7R54_10535</name>
</gene>